<dbReference type="RefSeq" id="WP_092889765.1">
    <property type="nucleotide sequence ID" value="NZ_CP061498.1"/>
</dbReference>
<sequence>MTDTQNYGAHPQVVNIEKDTLENPNFRTTRWTGSNIQVTLMTIPTGGDIGREMHENSDQFLRLEQDKGRVQMGPGSDGAGFRWGRVQMRPAEDQGDFDKEVGSDRSAICAANAKIPTA</sequence>
<name>A0A1H3A4I4_9RHOB</name>
<dbReference type="InterPro" id="IPR011051">
    <property type="entry name" value="RmlC_Cupin_sf"/>
</dbReference>
<dbReference type="SUPFAM" id="SSF51182">
    <property type="entry name" value="RmlC-like cupins"/>
    <property type="match status" value="1"/>
</dbReference>
<dbReference type="Proteomes" id="UP000198539">
    <property type="component" value="Unassembled WGS sequence"/>
</dbReference>
<organism evidence="1 2">
    <name type="scientific">Roseicitreum antarcticum</name>
    <dbReference type="NCBI Taxonomy" id="564137"/>
    <lineage>
        <taxon>Bacteria</taxon>
        <taxon>Pseudomonadati</taxon>
        <taxon>Pseudomonadota</taxon>
        <taxon>Alphaproteobacteria</taxon>
        <taxon>Rhodobacterales</taxon>
        <taxon>Paracoccaceae</taxon>
        <taxon>Roseicitreum</taxon>
    </lineage>
</organism>
<keyword evidence="2" id="KW-1185">Reference proteome</keyword>
<dbReference type="AlphaFoldDB" id="A0A1H3A4I4"/>
<dbReference type="Gene3D" id="2.60.120.10">
    <property type="entry name" value="Jelly Rolls"/>
    <property type="match status" value="1"/>
</dbReference>
<evidence type="ECO:0000313" key="2">
    <source>
        <dbReference type="Proteomes" id="UP000198539"/>
    </source>
</evidence>
<dbReference type="InterPro" id="IPR014710">
    <property type="entry name" value="RmlC-like_jellyroll"/>
</dbReference>
<dbReference type="OrthoDB" id="9791637at2"/>
<dbReference type="EMBL" id="FNOM01000006">
    <property type="protein sequence ID" value="SDX24617.1"/>
    <property type="molecule type" value="Genomic_DNA"/>
</dbReference>
<accession>A0A1H3A4I4</accession>
<protein>
    <submittedName>
        <fullName evidence="1">Uncharacterized protein</fullName>
    </submittedName>
</protein>
<evidence type="ECO:0000313" key="1">
    <source>
        <dbReference type="EMBL" id="SDX24617.1"/>
    </source>
</evidence>
<dbReference type="STRING" id="564137.SAMN04488238_106202"/>
<gene>
    <name evidence="1" type="ORF">SAMN04488238_106202</name>
</gene>
<reference evidence="1 2" key="1">
    <citation type="submission" date="2016-10" db="EMBL/GenBank/DDBJ databases">
        <authorList>
            <person name="de Groot N.N."/>
        </authorList>
    </citation>
    <scope>NUCLEOTIDE SEQUENCE [LARGE SCALE GENOMIC DNA]</scope>
    <source>
        <strain evidence="1 2">CGMCC 1.8894</strain>
    </source>
</reference>
<proteinExistence type="predicted"/>